<comment type="caution">
    <text evidence="1">The sequence shown here is derived from an EMBL/GenBank/DDBJ whole genome shotgun (WGS) entry which is preliminary data.</text>
</comment>
<evidence type="ECO:0000313" key="2">
    <source>
        <dbReference type="Proteomes" id="UP000307943"/>
    </source>
</evidence>
<dbReference type="EMBL" id="VDCQ01000011">
    <property type="protein sequence ID" value="TNJ66309.1"/>
    <property type="molecule type" value="Genomic_DNA"/>
</dbReference>
<name>A0A5C4TCV9_9BACL</name>
<gene>
    <name evidence="1" type="ORF">FE784_10035</name>
</gene>
<reference evidence="1 2" key="1">
    <citation type="submission" date="2019-05" db="EMBL/GenBank/DDBJ databases">
        <title>We sequenced the genome of Paenibacillus hemerocallicola KCTC 33185 for further insight into its adaptation and study the phylogeny of Paenibacillus.</title>
        <authorList>
            <person name="Narsing Rao M.P."/>
        </authorList>
    </citation>
    <scope>NUCLEOTIDE SEQUENCE [LARGE SCALE GENOMIC DNA]</scope>
    <source>
        <strain evidence="1 2">KCTC 33185</strain>
    </source>
</reference>
<sequence>MARYWLAPVTNRNPFTLGGDRFICAPEQDLSDFLQAAVRVRPPLLLPFKAHLLPADEEDGVCGADEGLFSLSSPGDIVFDGDPLRLSGCAEALLDKQSGSQEQADEWLEAIEAALASGRAPKAARSWLDAIRQWLGRGWSVTLLKEEP</sequence>
<protein>
    <submittedName>
        <fullName evidence="1">Uncharacterized protein</fullName>
    </submittedName>
</protein>
<keyword evidence="2" id="KW-1185">Reference proteome</keyword>
<dbReference type="RefSeq" id="WP_139602065.1">
    <property type="nucleotide sequence ID" value="NZ_VDCQ01000011.1"/>
</dbReference>
<dbReference type="AlphaFoldDB" id="A0A5C4TCV9"/>
<evidence type="ECO:0000313" key="1">
    <source>
        <dbReference type="EMBL" id="TNJ66309.1"/>
    </source>
</evidence>
<proteinExistence type="predicted"/>
<organism evidence="1 2">
    <name type="scientific">Paenibacillus hemerocallicola</name>
    <dbReference type="NCBI Taxonomy" id="1172614"/>
    <lineage>
        <taxon>Bacteria</taxon>
        <taxon>Bacillati</taxon>
        <taxon>Bacillota</taxon>
        <taxon>Bacilli</taxon>
        <taxon>Bacillales</taxon>
        <taxon>Paenibacillaceae</taxon>
        <taxon>Paenibacillus</taxon>
    </lineage>
</organism>
<dbReference type="Proteomes" id="UP000307943">
    <property type="component" value="Unassembled WGS sequence"/>
</dbReference>
<dbReference type="OrthoDB" id="2680436at2"/>
<accession>A0A5C4TCV9</accession>